<protein>
    <submittedName>
        <fullName evidence="5">Dynein beta chain, ciliary-like</fullName>
    </submittedName>
</protein>
<dbReference type="GeneID" id="106475680"/>
<feature type="domain" description="Dynein heavy chain ATP-binding dynein motor region" evidence="3">
    <location>
        <begin position="268"/>
        <end position="485"/>
    </location>
</feature>
<dbReference type="Gene3D" id="1.10.8.1220">
    <property type="match status" value="1"/>
</dbReference>
<feature type="non-terminal residue" evidence="5">
    <location>
        <position position="1"/>
    </location>
</feature>
<dbReference type="PANTHER" id="PTHR45703:SF8">
    <property type="entry name" value="DYNEINS HEAVY CHAIN"/>
    <property type="match status" value="1"/>
</dbReference>
<name>A0ABM1RVP1_LIMPO</name>
<sequence>ANLTELKSFGSPPAVVTNVTAAVMVLLATDGKVPKDRSWKAAKVMMGKVDAFLDALINFDKENIHDNCLKAIQPYLKNSEFNPDFIATKSNAAAGLCSWVVNIVKFYEVFCDVEPKRKALAEANAELEAAKEKLSKIKSKIEDLEGTLNNLTAEYEKATSEKLRCQHEAENTTRTIELANRLVGGLASEKVRWSESITQLREQEKMLPGDVLLTCAFVSYVGCFSKQYRLDLMEKHWLPFLQSMKIPIPITEGLNHLSLLTDDATIAQWNNEGLPGDQTSAENATILNNSERWPLIIDPQLQGIKWIKNRYGEKLKVIRLEQRGYLDVLEQAVSSGCTVLIENLGEAVDPVLDSVIGRNTIKKGRAIKIGDKEVEYNEDFKLILHTKLANPHYKPEMQAQTTLINFTVTRDGLEDQLLAKVVSKERPDLEQLKANLTKQQNDFKIKLKELEDSLLSRLSAAEGNFLGDTALVENLEITKRTAAEIEIKVAEARETEVEINETREVYRPAATRSSLLYFILNDLNKINPIYQFSLKAFNVVFHKAIERADQSEDVKQRVENLIDCITFSVFVYTSRGLFENDKIIFTAQMAFQILLLNKEINVSDLDFLLRFPVQPNVISPVDFLSNISWGGVK</sequence>
<feature type="non-terminal residue" evidence="5">
    <location>
        <position position="633"/>
    </location>
</feature>
<evidence type="ECO:0000313" key="4">
    <source>
        <dbReference type="Proteomes" id="UP000694941"/>
    </source>
</evidence>
<dbReference type="PANTHER" id="PTHR45703">
    <property type="entry name" value="DYNEIN HEAVY CHAIN"/>
    <property type="match status" value="1"/>
</dbReference>
<accession>A0ABM1RVP1</accession>
<reference evidence="5" key="1">
    <citation type="submission" date="2025-08" db="UniProtKB">
        <authorList>
            <consortium name="RefSeq"/>
        </authorList>
    </citation>
    <scope>IDENTIFICATION</scope>
    <source>
        <tissue evidence="5">Muscle</tissue>
    </source>
</reference>
<proteinExistence type="predicted"/>
<dbReference type="InterPro" id="IPR027417">
    <property type="entry name" value="P-loop_NTPase"/>
</dbReference>
<evidence type="ECO:0000259" key="2">
    <source>
        <dbReference type="Pfam" id="PF12777"/>
    </source>
</evidence>
<dbReference type="Proteomes" id="UP000694941">
    <property type="component" value="Unplaced"/>
</dbReference>
<dbReference type="InterPro" id="IPR024743">
    <property type="entry name" value="Dynein_HC_stalk"/>
</dbReference>
<dbReference type="RefSeq" id="XP_022235446.1">
    <property type="nucleotide sequence ID" value="XM_022379738.1"/>
</dbReference>
<dbReference type="Pfam" id="PF12781">
    <property type="entry name" value="AAA_9"/>
    <property type="match status" value="1"/>
</dbReference>
<feature type="domain" description="Dynein heavy chain coiled coil stalk" evidence="2">
    <location>
        <begin position="2"/>
        <end position="241"/>
    </location>
</feature>
<dbReference type="Gene3D" id="1.20.920.20">
    <property type="match status" value="1"/>
</dbReference>
<dbReference type="Gene3D" id="6.10.140.1060">
    <property type="match status" value="1"/>
</dbReference>
<feature type="coiled-coil region" evidence="1">
    <location>
        <begin position="113"/>
        <end position="168"/>
    </location>
</feature>
<dbReference type="InterPro" id="IPR026983">
    <property type="entry name" value="DHC"/>
</dbReference>
<evidence type="ECO:0000256" key="1">
    <source>
        <dbReference type="SAM" id="Coils"/>
    </source>
</evidence>
<organism evidence="4 5">
    <name type="scientific">Limulus polyphemus</name>
    <name type="common">Atlantic horseshoe crab</name>
    <dbReference type="NCBI Taxonomy" id="6850"/>
    <lineage>
        <taxon>Eukaryota</taxon>
        <taxon>Metazoa</taxon>
        <taxon>Ecdysozoa</taxon>
        <taxon>Arthropoda</taxon>
        <taxon>Chelicerata</taxon>
        <taxon>Merostomata</taxon>
        <taxon>Xiphosura</taxon>
        <taxon>Limulidae</taxon>
        <taxon>Limulus</taxon>
    </lineage>
</organism>
<feature type="coiled-coil region" evidence="1">
    <location>
        <begin position="429"/>
        <end position="495"/>
    </location>
</feature>
<dbReference type="Pfam" id="PF12777">
    <property type="entry name" value="MT"/>
    <property type="match status" value="1"/>
</dbReference>
<gene>
    <name evidence="5" type="primary">LOC106475680</name>
</gene>
<dbReference type="InterPro" id="IPR035706">
    <property type="entry name" value="AAA_9"/>
</dbReference>
<dbReference type="Gene3D" id="3.40.50.300">
    <property type="entry name" value="P-loop containing nucleotide triphosphate hydrolases"/>
    <property type="match status" value="1"/>
</dbReference>
<evidence type="ECO:0000259" key="3">
    <source>
        <dbReference type="Pfam" id="PF12781"/>
    </source>
</evidence>
<keyword evidence="4" id="KW-1185">Reference proteome</keyword>
<evidence type="ECO:0000313" key="5">
    <source>
        <dbReference type="RefSeq" id="XP_022235446.1"/>
    </source>
</evidence>
<keyword evidence="1" id="KW-0175">Coiled coil</keyword>